<proteinExistence type="predicted"/>
<dbReference type="Proteomes" id="UP000003160">
    <property type="component" value="Unassembled WGS sequence"/>
</dbReference>
<accession>D1PYI3</accession>
<sequence>MSVFIKKYFYTTFAKAMVLSYNDRMIPMTYCYDGIDLSIRPFKIVKYKYLFSILFFRSI</sequence>
<dbReference type="EMBL" id="ACKS01000078">
    <property type="protein sequence ID" value="EFA43528.1"/>
    <property type="molecule type" value="Genomic_DNA"/>
</dbReference>
<dbReference type="AlphaFoldDB" id="D1PYI3"/>
<evidence type="ECO:0000313" key="1">
    <source>
        <dbReference type="EMBL" id="EFA43528.1"/>
    </source>
</evidence>
<reference evidence="1 2" key="1">
    <citation type="submission" date="2009-10" db="EMBL/GenBank/DDBJ databases">
        <authorList>
            <person name="Qin X."/>
            <person name="Bachman B."/>
            <person name="Battles P."/>
            <person name="Bell A."/>
            <person name="Bess C."/>
            <person name="Bickham C."/>
            <person name="Chaboub L."/>
            <person name="Chen D."/>
            <person name="Coyle M."/>
            <person name="Deiros D.R."/>
            <person name="Dinh H."/>
            <person name="Forbes L."/>
            <person name="Fowler G."/>
            <person name="Francisco L."/>
            <person name="Fu Q."/>
            <person name="Gubbala S."/>
            <person name="Hale W."/>
            <person name="Han Y."/>
            <person name="Hemphill L."/>
            <person name="Highlander S.K."/>
            <person name="Hirani K."/>
            <person name="Hogues M."/>
            <person name="Jackson L."/>
            <person name="Jakkamsetti A."/>
            <person name="Javaid M."/>
            <person name="Jiang H."/>
            <person name="Korchina V."/>
            <person name="Kovar C."/>
            <person name="Lara F."/>
            <person name="Lee S."/>
            <person name="Mata R."/>
            <person name="Mathew T."/>
            <person name="Moen C."/>
            <person name="Morales K."/>
            <person name="Munidasa M."/>
            <person name="Nazareth L."/>
            <person name="Ngo R."/>
            <person name="Nguyen L."/>
            <person name="Okwuonu G."/>
            <person name="Ongeri F."/>
            <person name="Patil S."/>
            <person name="Petrosino J."/>
            <person name="Pham C."/>
            <person name="Pham P."/>
            <person name="Pu L.-L."/>
            <person name="Puazo M."/>
            <person name="Raj R."/>
            <person name="Reid J."/>
            <person name="Rouhana J."/>
            <person name="Saada N."/>
            <person name="Shang Y."/>
            <person name="Simmons D."/>
            <person name="Thornton R."/>
            <person name="Warren J."/>
            <person name="Weissenberger G."/>
            <person name="Zhang J."/>
            <person name="Zhang L."/>
            <person name="Zhou C."/>
            <person name="Zhu D."/>
            <person name="Muzny D."/>
            <person name="Worley K."/>
            <person name="Gibbs R."/>
        </authorList>
    </citation>
    <scope>NUCLEOTIDE SEQUENCE [LARGE SCALE GENOMIC DNA]</scope>
    <source>
        <strain evidence="1 2">DSM 17361</strain>
    </source>
</reference>
<keyword evidence="2" id="KW-1185">Reference proteome</keyword>
<gene>
    <name evidence="1" type="ORF">HMPREF0645_2018</name>
</gene>
<comment type="caution">
    <text evidence="1">The sequence shown here is derived from an EMBL/GenBank/DDBJ whole genome shotgun (WGS) entry which is preliminary data.</text>
</comment>
<dbReference type="HOGENOM" id="CLU_2956729_0_0_10"/>
<evidence type="ECO:0000313" key="2">
    <source>
        <dbReference type="Proteomes" id="UP000003160"/>
    </source>
</evidence>
<protein>
    <submittedName>
        <fullName evidence="1">Uncharacterized protein</fullName>
    </submittedName>
</protein>
<name>D1PYI3_9BACT</name>
<organism evidence="1 2">
    <name type="scientific">Hallella bergensis DSM 17361</name>
    <dbReference type="NCBI Taxonomy" id="585502"/>
    <lineage>
        <taxon>Bacteria</taxon>
        <taxon>Pseudomonadati</taxon>
        <taxon>Bacteroidota</taxon>
        <taxon>Bacteroidia</taxon>
        <taxon>Bacteroidales</taxon>
        <taxon>Prevotellaceae</taxon>
        <taxon>Hallella</taxon>
    </lineage>
</organism>